<dbReference type="GeneID" id="48276817"/>
<dbReference type="AlphaFoldDB" id="A0A2S0K0R3"/>
<dbReference type="PANTHER" id="PTHR42680:SF3">
    <property type="entry name" value="DCTP DEAMINASE"/>
    <property type="match status" value="1"/>
</dbReference>
<protein>
    <submittedName>
        <fullName evidence="2">Deoxycytidine triphosphate deaminase</fullName>
    </submittedName>
</protein>
<keyword evidence="1" id="KW-0546">Nucleotide metabolism</keyword>
<dbReference type="Gene3D" id="2.70.40.10">
    <property type="match status" value="1"/>
</dbReference>
<evidence type="ECO:0000313" key="5">
    <source>
        <dbReference type="Proteomes" id="UP000255295"/>
    </source>
</evidence>
<dbReference type="InterPro" id="IPR011962">
    <property type="entry name" value="dCTP_deaminase"/>
</dbReference>
<dbReference type="Proteomes" id="UP000255295">
    <property type="component" value="Unassembled WGS sequence"/>
</dbReference>
<dbReference type="Proteomes" id="UP000238825">
    <property type="component" value="Chromosome"/>
</dbReference>
<dbReference type="Pfam" id="PF22769">
    <property type="entry name" value="DCD"/>
    <property type="match status" value="1"/>
</dbReference>
<reference evidence="3 5" key="2">
    <citation type="submission" date="2018-06" db="EMBL/GenBank/DDBJ databases">
        <authorList>
            <consortium name="Pathogen Informatics"/>
            <person name="Doyle S."/>
        </authorList>
    </citation>
    <scope>NUCLEOTIDE SEQUENCE [LARGE SCALE GENOMIC DNA]</scope>
    <source>
        <strain evidence="3 5">NCTC10338</strain>
    </source>
</reference>
<name>A0A2S0K0R3_LYSSH</name>
<dbReference type="GO" id="GO:0015949">
    <property type="term" value="P:nucleobase-containing small molecule interconversion"/>
    <property type="evidence" value="ECO:0007669"/>
    <property type="project" value="TreeGrafter"/>
</dbReference>
<organism evidence="2 4">
    <name type="scientific">Lysinibacillus sphaericus</name>
    <name type="common">Bacillus sphaericus</name>
    <dbReference type="NCBI Taxonomy" id="1421"/>
    <lineage>
        <taxon>Bacteria</taxon>
        <taxon>Bacillati</taxon>
        <taxon>Bacillota</taxon>
        <taxon>Bacilli</taxon>
        <taxon>Bacillales</taxon>
        <taxon>Bacillaceae</taxon>
        <taxon>Lysinibacillus</taxon>
    </lineage>
</organism>
<dbReference type="PANTHER" id="PTHR42680">
    <property type="entry name" value="DCTP DEAMINASE"/>
    <property type="match status" value="1"/>
</dbReference>
<gene>
    <name evidence="3" type="primary">dcd</name>
    <name evidence="2" type="ORF">LS41612_11470</name>
    <name evidence="3" type="ORF">NCTC10338_02431</name>
</gene>
<evidence type="ECO:0000313" key="3">
    <source>
        <dbReference type="EMBL" id="SUV17334.1"/>
    </source>
</evidence>
<dbReference type="GO" id="GO:0008829">
    <property type="term" value="F:dCTP deaminase activity"/>
    <property type="evidence" value="ECO:0007669"/>
    <property type="project" value="InterPro"/>
</dbReference>
<evidence type="ECO:0000313" key="2">
    <source>
        <dbReference type="EMBL" id="AVK96834.1"/>
    </source>
</evidence>
<sequence length="177" mass="20359">MILTGNEIYKEINTGRIVIDNFKIENLEPNSYGFLIGNKILEYTDYNLDFKKTPTVVEKEIPKDGFVLEPNKFYLASTYERMGSNFYAATLLADLSVSSMGMWIQHSAPLGHHGAIIPWTLEIRVLEKIRIYPFMKIGKIAFWTLQGENDKYNGKYIGSETVVASRFSQDFSINRKR</sequence>
<dbReference type="EMBL" id="CP019980">
    <property type="protein sequence ID" value="AVK96834.1"/>
    <property type="molecule type" value="Genomic_DNA"/>
</dbReference>
<evidence type="ECO:0000313" key="4">
    <source>
        <dbReference type="Proteomes" id="UP000238825"/>
    </source>
</evidence>
<dbReference type="RefSeq" id="WP_024364162.1">
    <property type="nucleotide sequence ID" value="NZ_BJNS01000047.1"/>
</dbReference>
<dbReference type="SUPFAM" id="SSF51283">
    <property type="entry name" value="dUTPase-like"/>
    <property type="match status" value="1"/>
</dbReference>
<dbReference type="EMBL" id="UFSZ01000001">
    <property type="protein sequence ID" value="SUV17334.1"/>
    <property type="molecule type" value="Genomic_DNA"/>
</dbReference>
<accession>A0A2S0K0R3</accession>
<proteinExistence type="predicted"/>
<dbReference type="InterPro" id="IPR036157">
    <property type="entry name" value="dUTPase-like_sf"/>
</dbReference>
<dbReference type="GO" id="GO:0006229">
    <property type="term" value="P:dUTP biosynthetic process"/>
    <property type="evidence" value="ECO:0007669"/>
    <property type="project" value="InterPro"/>
</dbReference>
<reference evidence="2 4" key="1">
    <citation type="submission" date="2017-03" db="EMBL/GenBank/DDBJ databases">
        <title>The whole genome sequencing and assembly of Lysinibacillus sphaericus DSM 28T strain.</title>
        <authorList>
            <person name="Lee Y.-J."/>
            <person name="Yi H."/>
            <person name="Bahn Y.-S."/>
            <person name="Kim J.F."/>
            <person name="Lee D.-W."/>
        </authorList>
    </citation>
    <scope>NUCLEOTIDE SEQUENCE [LARGE SCALE GENOMIC DNA]</scope>
    <source>
        <strain evidence="2 4">DSM 28</strain>
    </source>
</reference>
<evidence type="ECO:0000256" key="1">
    <source>
        <dbReference type="ARBA" id="ARBA00023080"/>
    </source>
</evidence>